<dbReference type="EC" id="3.2.1.-" evidence="3"/>
<dbReference type="GO" id="GO:0016798">
    <property type="term" value="F:hydrolase activity, acting on glycosyl bonds"/>
    <property type="evidence" value="ECO:0007669"/>
    <property type="project" value="UniProtKB-KW"/>
</dbReference>
<dbReference type="SUPFAM" id="SSF49785">
    <property type="entry name" value="Galactose-binding domain-like"/>
    <property type="match status" value="1"/>
</dbReference>
<keyword evidence="3" id="KW-0326">Glycosidase</keyword>
<dbReference type="PANTHER" id="PTHR12143:SF43">
    <property type="entry name" value="PUTATIVE-RELATED"/>
    <property type="match status" value="1"/>
</dbReference>
<dbReference type="RefSeq" id="WP_311715624.1">
    <property type="nucleotide sequence ID" value="NZ_JAVREZ010000006.1"/>
</dbReference>
<dbReference type="EMBL" id="JAVREZ010000006">
    <property type="protein sequence ID" value="MDT0482376.1"/>
    <property type="molecule type" value="Genomic_DNA"/>
</dbReference>
<dbReference type="InterPro" id="IPR012939">
    <property type="entry name" value="Glyco_hydro_92"/>
</dbReference>
<dbReference type="Pfam" id="PF17678">
    <property type="entry name" value="Glyco_hydro_92N"/>
    <property type="match status" value="1"/>
</dbReference>
<dbReference type="InterPro" id="IPR050883">
    <property type="entry name" value="PNGase"/>
</dbReference>
<organism evidence="3 4">
    <name type="scientific">Streptomyces doebereineriae</name>
    <dbReference type="NCBI Taxonomy" id="3075528"/>
    <lineage>
        <taxon>Bacteria</taxon>
        <taxon>Bacillati</taxon>
        <taxon>Actinomycetota</taxon>
        <taxon>Actinomycetes</taxon>
        <taxon>Kitasatosporales</taxon>
        <taxon>Streptomycetaceae</taxon>
        <taxon>Streptomyces</taxon>
    </lineage>
</organism>
<reference evidence="4" key="1">
    <citation type="submission" date="2023-07" db="EMBL/GenBank/DDBJ databases">
        <title>30 novel species of actinomycetes from the DSMZ collection.</title>
        <authorList>
            <person name="Nouioui I."/>
        </authorList>
    </citation>
    <scope>NUCLEOTIDE SEQUENCE [LARGE SCALE GENOMIC DNA]</scope>
    <source>
        <strain evidence="4">DSM 41640</strain>
    </source>
</reference>
<dbReference type="InterPro" id="IPR014718">
    <property type="entry name" value="GH-type_carb-bd"/>
</dbReference>
<evidence type="ECO:0000313" key="4">
    <source>
        <dbReference type="Proteomes" id="UP001183824"/>
    </source>
</evidence>
<dbReference type="InterPro" id="IPR005887">
    <property type="entry name" value="GH92_a_mannosidase_put"/>
</dbReference>
<dbReference type="PROSITE" id="PS50022">
    <property type="entry name" value="FA58C_3"/>
    <property type="match status" value="1"/>
</dbReference>
<accession>A0ABU2V9Z2</accession>
<dbReference type="Pfam" id="PF00754">
    <property type="entry name" value="F5_F8_type_C"/>
    <property type="match status" value="1"/>
</dbReference>
<protein>
    <submittedName>
        <fullName evidence="3">GH92 family glycosyl hydrolase</fullName>
        <ecNumber evidence="3">3.2.1.-</ecNumber>
    </submittedName>
</protein>
<dbReference type="Gene3D" id="2.70.98.10">
    <property type="match status" value="1"/>
</dbReference>
<feature type="compositionally biased region" description="Low complexity" evidence="1">
    <location>
        <begin position="8"/>
        <end position="19"/>
    </location>
</feature>
<dbReference type="SUPFAM" id="SSF48208">
    <property type="entry name" value="Six-hairpin glycosidases"/>
    <property type="match status" value="1"/>
</dbReference>
<dbReference type="Gene3D" id="2.60.120.260">
    <property type="entry name" value="Galactose-binding domain-like"/>
    <property type="match status" value="2"/>
</dbReference>
<dbReference type="InterPro" id="IPR008928">
    <property type="entry name" value="6-hairpin_glycosidase_sf"/>
</dbReference>
<dbReference type="Gene3D" id="1.20.1050.60">
    <property type="entry name" value="alpha-1,2-mannosidase"/>
    <property type="match status" value="1"/>
</dbReference>
<evidence type="ECO:0000256" key="1">
    <source>
        <dbReference type="SAM" id="MobiDB-lite"/>
    </source>
</evidence>
<dbReference type="Pfam" id="PF07971">
    <property type="entry name" value="Glyco_hydro_92"/>
    <property type="match status" value="1"/>
</dbReference>
<keyword evidence="4" id="KW-1185">Reference proteome</keyword>
<dbReference type="InterPro" id="IPR000421">
    <property type="entry name" value="FA58C"/>
</dbReference>
<feature type="domain" description="F5/8 type C" evidence="2">
    <location>
        <begin position="45"/>
        <end position="193"/>
    </location>
</feature>
<gene>
    <name evidence="3" type="ORF">RNB18_19595</name>
</gene>
<dbReference type="InterPro" id="IPR008979">
    <property type="entry name" value="Galactose-bd-like_sf"/>
</dbReference>
<proteinExistence type="predicted"/>
<dbReference type="Gene3D" id="3.30.2080.10">
    <property type="entry name" value="GH92 mannosidase domain"/>
    <property type="match status" value="1"/>
</dbReference>
<comment type="caution">
    <text evidence="3">The sequence shown here is derived from an EMBL/GenBank/DDBJ whole genome shotgun (WGS) entry which is preliminary data.</text>
</comment>
<dbReference type="Gene3D" id="1.20.1610.10">
    <property type="entry name" value="alpha-1,2-mannosidases domains"/>
    <property type="match status" value="1"/>
</dbReference>
<feature type="region of interest" description="Disordered" evidence="1">
    <location>
        <begin position="1"/>
        <end position="60"/>
    </location>
</feature>
<dbReference type="NCBIfam" id="TIGR01180">
    <property type="entry name" value="aman2_put"/>
    <property type="match status" value="1"/>
</dbReference>
<evidence type="ECO:0000259" key="2">
    <source>
        <dbReference type="PROSITE" id="PS50022"/>
    </source>
</evidence>
<evidence type="ECO:0000313" key="3">
    <source>
        <dbReference type="EMBL" id="MDT0482376.1"/>
    </source>
</evidence>
<keyword evidence="3" id="KW-0378">Hydrolase</keyword>
<name>A0ABU2V9Z2_9ACTN</name>
<sequence length="1242" mass="134697">MTVGSQGAAVALPEAPAPADRGFTSSFEAGEPAPDWTSSVDGDRASGVDGGYSTGIPGNVTDQVTDVRASAENTGGGEVKENLVDGEPGTKWLAFESTGWAEFDLAKPLKVVTYALTSANDFAERDPRDWTLKGSTDGKDWKTLDTRAGESFGERFRTKSYDIADPAEYQHFRLEITKNNGASGILQLADVQLSTGGGEGPVPPDMLSLVDRGPSGSPTAKAGAGFTGKRALRYAGRHTADGRAYSSNKVFDVDVAVDPLTRLSYRIFPSMADGDRDYDATNVSVDLAFTDGTFLSDLGARDQHGFTLSPQGQGAAKVLYVNQWNNVVSRIGSVAAGKTVDRILVAYDSPSGPAKFRGWLDDVTLERAAPEKPKAHLSDYALTTRGTNSSGGFSRGNDFPATAVPHGFNFWTPVTNASSLSWLYDYARANNADNLPTVQAFSASHEPSPWMGDRQTFQVMPSAASGTPDTGREARELAFRHENETARPYYYGVRFENGLKAEMTPTDHAAALRFTYPGDDASVLFDNVTDQAGLTLDKDAGVITGYSDVKSGLSTGATRLFVYGVFDKPVKDGSAAGVKGYLRFDAGADRTVTLRLATSLISLDQAKDNLRQEIPDGTSFETVRDRAQRQWDRLLGKVEVEGATQDQLTTLYSSLYRLYLYPNSGFEKIGSKYQYASPFSPMPGPDTPTHTGAKIVDGKVYVNNGFWDTYRTTWPAYSLLTPTQAGEMVDGFVQQYKDGGWSSRWSSPGYADLMTGTSSDVAFADAYVKGVDFDAKSAYDAALKNATVVPPSSGVGRKGMETSPFLGYTSTDTHEGLSWALEGYLNDYGIARMGQALYAKTGEKRYKEESEYFLNRARDYVNLFDSKAGFFQGRDADGNWRVESSSYDPHVWGYDYTETNGWGYAFTAPQDSRGLANLYGGRSGLAEKLDEYFATPETASPDFVGSYGGVIHEMTEARDVRMGMYGHSNQVAHHVNYMYDAAGQPWKTQRNVREVLSRLYVGSEIGQGYHGDEDNGEQSAWYLFSALGFYPLVMGSGEYAVGSPLFTKATVHLENGRDLVVRAPKNSARNVYVQGLKVNGRAWTSTSLPHSLLARGGVLDFDMGPRPSKWGTGKNAAPVSITQDDEVPTPRADVLVGDGALFDNTSATDAAVTSVDLPVSRQVKGAQYTVTSSSEHTKAPSGWTLQGSDDGTKWKTLDRRSGESFAWDRQTRAFTVRSPGTYGKYRLVFDGEAVVSEVELLA</sequence>
<dbReference type="InterPro" id="IPR041371">
    <property type="entry name" value="GH92_N"/>
</dbReference>
<dbReference type="Proteomes" id="UP001183824">
    <property type="component" value="Unassembled WGS sequence"/>
</dbReference>
<dbReference type="PANTHER" id="PTHR12143">
    <property type="entry name" value="PEPTIDE N-GLYCANASE PNGASE -RELATED"/>
    <property type="match status" value="1"/>
</dbReference>